<dbReference type="InterPro" id="IPR057326">
    <property type="entry name" value="KR_dom"/>
</dbReference>
<comment type="caution">
    <text evidence="4">The sequence shown here is derived from an EMBL/GenBank/DDBJ whole genome shotgun (WGS) entry which is preliminary data.</text>
</comment>
<protein>
    <recommendedName>
        <fullName evidence="3">Ketoreductase domain-containing protein</fullName>
    </recommendedName>
</protein>
<dbReference type="Proteomes" id="UP000037020">
    <property type="component" value="Unassembled WGS sequence"/>
</dbReference>
<dbReference type="EMBL" id="LGUT01003558">
    <property type="protein sequence ID" value="KOG85237.1"/>
    <property type="molecule type" value="Genomic_DNA"/>
</dbReference>
<dbReference type="SUPFAM" id="SSF51735">
    <property type="entry name" value="NAD(P)-binding Rossmann-fold domains"/>
    <property type="match status" value="1"/>
</dbReference>
<evidence type="ECO:0000313" key="5">
    <source>
        <dbReference type="Proteomes" id="UP000037020"/>
    </source>
</evidence>
<keyword evidence="2" id="KW-0511">Multifunctional enzyme</keyword>
<evidence type="ECO:0000259" key="3">
    <source>
        <dbReference type="SMART" id="SM00822"/>
    </source>
</evidence>
<dbReference type="SMART" id="SM00822">
    <property type="entry name" value="PKS_KR"/>
    <property type="match status" value="1"/>
</dbReference>
<dbReference type="InterPro" id="IPR036291">
    <property type="entry name" value="NAD(P)-bd_dom_sf"/>
</dbReference>
<dbReference type="PANTHER" id="PTHR43775">
    <property type="entry name" value="FATTY ACID SYNTHASE"/>
    <property type="match status" value="1"/>
</dbReference>
<feature type="non-terminal residue" evidence="4">
    <location>
        <position position="1"/>
    </location>
</feature>
<organism evidence="4 5">
    <name type="scientific">Streptomyces varsoviensis</name>
    <dbReference type="NCBI Taxonomy" id="67373"/>
    <lineage>
        <taxon>Bacteria</taxon>
        <taxon>Bacillati</taxon>
        <taxon>Actinomycetota</taxon>
        <taxon>Actinomycetes</taxon>
        <taxon>Kitasatosporales</taxon>
        <taxon>Streptomycetaceae</taxon>
        <taxon>Streptomyces</taxon>
    </lineage>
</organism>
<proteinExistence type="predicted"/>
<dbReference type="PANTHER" id="PTHR43775:SF51">
    <property type="entry name" value="INACTIVE PHENOLPHTHIOCEROL SYNTHESIS POLYKETIDE SYNTHASE TYPE I PKS1-RELATED"/>
    <property type="match status" value="1"/>
</dbReference>
<name>A0ABR5IVS1_9ACTN</name>
<keyword evidence="1" id="KW-0808">Transferase</keyword>
<sequence>VPAGRPLRAVVHAAGVLDDGVIDSITPERAAGVLRPKLDAARHLDVLTRDRDLTAFVLFSSLAGTLGGTGQGSYAAANAYLDALAQQRRDRGLPGTSVAWGLWAGDSLAAGAVGDRLVRNGLPAMDPELATAALQQALDHDDTHLLVADFAWDRFVRAFTALRPSPAISELPPVQRVLAETGSAGGESRG</sequence>
<evidence type="ECO:0000313" key="4">
    <source>
        <dbReference type="EMBL" id="KOG85237.1"/>
    </source>
</evidence>
<dbReference type="Gene3D" id="3.40.50.720">
    <property type="entry name" value="NAD(P)-binding Rossmann-like Domain"/>
    <property type="match status" value="1"/>
</dbReference>
<keyword evidence="5" id="KW-1185">Reference proteome</keyword>
<dbReference type="Pfam" id="PF08659">
    <property type="entry name" value="KR"/>
    <property type="match status" value="1"/>
</dbReference>
<feature type="domain" description="Ketoreductase" evidence="3">
    <location>
        <begin position="1"/>
        <end position="106"/>
    </location>
</feature>
<dbReference type="InterPro" id="IPR050091">
    <property type="entry name" value="PKS_NRPS_Biosynth_Enz"/>
</dbReference>
<feature type="non-terminal residue" evidence="4">
    <location>
        <position position="190"/>
    </location>
</feature>
<accession>A0ABR5IVS1</accession>
<reference evidence="4 5" key="1">
    <citation type="submission" date="2015-07" db="EMBL/GenBank/DDBJ databases">
        <authorList>
            <person name="Ju K.-S."/>
            <person name="Doroghazi J.R."/>
            <person name="Metcalf W.W."/>
        </authorList>
    </citation>
    <scope>NUCLEOTIDE SEQUENCE [LARGE SCALE GENOMIC DNA]</scope>
    <source>
        <strain evidence="4 5">NRRL B-3589</strain>
    </source>
</reference>
<evidence type="ECO:0000256" key="1">
    <source>
        <dbReference type="ARBA" id="ARBA00022679"/>
    </source>
</evidence>
<evidence type="ECO:0000256" key="2">
    <source>
        <dbReference type="ARBA" id="ARBA00023268"/>
    </source>
</evidence>
<dbReference type="InterPro" id="IPR013968">
    <property type="entry name" value="PKS_KR"/>
</dbReference>
<gene>
    <name evidence="4" type="ORF">ADK38_37820</name>
</gene>